<evidence type="ECO:0000256" key="1">
    <source>
        <dbReference type="ARBA" id="ARBA00001933"/>
    </source>
</evidence>
<evidence type="ECO:0000256" key="5">
    <source>
        <dbReference type="ARBA" id="ARBA00022576"/>
    </source>
</evidence>
<dbReference type="EMBL" id="BAND01000005">
    <property type="protein sequence ID" value="GAJ27745.1"/>
    <property type="molecule type" value="Genomic_DNA"/>
</dbReference>
<dbReference type="GO" id="GO:0030170">
    <property type="term" value="F:pyridoxal phosphate binding"/>
    <property type="evidence" value="ECO:0007669"/>
    <property type="project" value="InterPro"/>
</dbReference>
<dbReference type="InterPro" id="IPR015424">
    <property type="entry name" value="PyrdxlP-dep_Trfase"/>
</dbReference>
<keyword evidence="5 9" id="KW-0032">Aminotransferase</keyword>
<dbReference type="InterPro" id="IPR005861">
    <property type="entry name" value="HisP_aminotrans"/>
</dbReference>
<dbReference type="InterPro" id="IPR015422">
    <property type="entry name" value="PyrdxlP-dep_Trfase_small"/>
</dbReference>
<comment type="similarity">
    <text evidence="3 9">Belongs to the class-II pyridoxal-phosphate-dependent aminotransferase family. Histidinol-phosphate aminotransferase subfamily.</text>
</comment>
<dbReference type="OrthoDB" id="9809616at2"/>
<feature type="domain" description="Aminotransferase class I/classII large" evidence="10">
    <location>
        <begin position="25"/>
        <end position="347"/>
    </location>
</feature>
<evidence type="ECO:0000256" key="3">
    <source>
        <dbReference type="ARBA" id="ARBA00007970"/>
    </source>
</evidence>
<dbReference type="CDD" id="cd00609">
    <property type="entry name" value="AAT_like"/>
    <property type="match status" value="1"/>
</dbReference>
<proteinExistence type="inferred from homology"/>
<evidence type="ECO:0000313" key="11">
    <source>
        <dbReference type="EMBL" id="GAJ27745.1"/>
    </source>
</evidence>
<reference evidence="11 12" key="2">
    <citation type="journal article" date="2014" name="FEMS Microbiol. Lett.">
        <title>Draft genomic DNA sequence of the facultatively methylotrophic bacterium Acidomonas methanolica type strain MB58.</title>
        <authorList>
            <person name="Higashiura N."/>
            <person name="Hadano H."/>
            <person name="Hirakawa H."/>
            <person name="Matsutani M."/>
            <person name="Takabe S."/>
            <person name="Matsushita K."/>
            <person name="Azuma Y."/>
        </authorList>
    </citation>
    <scope>NUCLEOTIDE SEQUENCE [LARGE SCALE GENOMIC DNA]</scope>
    <source>
        <strain evidence="11 12">MB58</strain>
    </source>
</reference>
<comment type="cofactor">
    <cofactor evidence="1 9">
        <name>pyridoxal 5'-phosphate</name>
        <dbReference type="ChEBI" id="CHEBI:597326"/>
    </cofactor>
</comment>
<dbReference type="GO" id="GO:0004400">
    <property type="term" value="F:histidinol-phosphate transaminase activity"/>
    <property type="evidence" value="ECO:0007669"/>
    <property type="project" value="UniProtKB-UniRule"/>
</dbReference>
<dbReference type="Gene3D" id="3.40.640.10">
    <property type="entry name" value="Type I PLP-dependent aspartate aminotransferase-like (Major domain)"/>
    <property type="match status" value="1"/>
</dbReference>
<evidence type="ECO:0000256" key="4">
    <source>
        <dbReference type="ARBA" id="ARBA00011738"/>
    </source>
</evidence>
<dbReference type="EC" id="2.6.1.9" evidence="9"/>
<dbReference type="SUPFAM" id="SSF53383">
    <property type="entry name" value="PLP-dependent transferases"/>
    <property type="match status" value="1"/>
</dbReference>
<dbReference type="InterPro" id="IPR015421">
    <property type="entry name" value="PyrdxlP-dep_Trfase_major"/>
</dbReference>
<evidence type="ECO:0000313" key="12">
    <source>
        <dbReference type="Proteomes" id="UP000019760"/>
    </source>
</evidence>
<dbReference type="GO" id="GO:0000105">
    <property type="term" value="P:L-histidine biosynthetic process"/>
    <property type="evidence" value="ECO:0007669"/>
    <property type="project" value="UniProtKB-UniRule"/>
</dbReference>
<dbReference type="InterPro" id="IPR004839">
    <property type="entry name" value="Aminotransferase_I/II_large"/>
</dbReference>
<gene>
    <name evidence="9" type="primary">hisC</name>
    <name evidence="11" type="ORF">Amme_005_133</name>
</gene>
<evidence type="ECO:0000256" key="2">
    <source>
        <dbReference type="ARBA" id="ARBA00005011"/>
    </source>
</evidence>
<evidence type="ECO:0000259" key="10">
    <source>
        <dbReference type="Pfam" id="PF00155"/>
    </source>
</evidence>
<protein>
    <recommendedName>
        <fullName evidence="9">Histidinol-phosphate aminotransferase</fullName>
        <ecNumber evidence="9">2.6.1.9</ecNumber>
    </recommendedName>
    <alternativeName>
        <fullName evidence="9">Imidazole acetol-phosphate transaminase</fullName>
    </alternativeName>
</protein>
<keyword evidence="6 9" id="KW-0808">Transferase</keyword>
<sequence length="353" mass="38902">MSRLWNRRVAGLEPYVPGEQPKARDLLKLNTNELPYGPSPRALAALRESCTDTLRLYPDPTSLALRETIGHAYDVTPDRVFVGNGSDEVLAHAFRGLFRDDAPALFADVTYGFYPVYCGLFDQPFETIPLGEDFRIDVRAYDRPCGGIAIANPNANTGIALPVAELAWLARARPDSTLIVDEAYVDFGADSAIRLTRDHDNVLVVQTLSKSRALAGLRVGYAIGHPDLIEGLTRVKDSFNSYPLDRLAQIGAAAAIADSAWLAETTGRVIATREALVRALAQRGFQVLPSCANFILMRHATHSAASLQLRLRERDIIVRRLGMPRIADWLRLTIGTDRDSDRLLAALDDIRVN</sequence>
<dbReference type="AlphaFoldDB" id="A0A023D1W4"/>
<keyword evidence="7 9" id="KW-0663">Pyridoxal phosphate</keyword>
<comment type="subunit">
    <text evidence="4 9">Homodimer.</text>
</comment>
<accession>A0A023D1W4</accession>
<comment type="caution">
    <text evidence="11">The sequence shown here is derived from an EMBL/GenBank/DDBJ whole genome shotgun (WGS) entry which is preliminary data.</text>
</comment>
<organism evidence="11 12">
    <name type="scientific">Acidomonas methanolica NBRC 104435</name>
    <dbReference type="NCBI Taxonomy" id="1231351"/>
    <lineage>
        <taxon>Bacteria</taxon>
        <taxon>Pseudomonadati</taxon>
        <taxon>Pseudomonadota</taxon>
        <taxon>Alphaproteobacteria</taxon>
        <taxon>Acetobacterales</taxon>
        <taxon>Acetobacteraceae</taxon>
        <taxon>Acidomonas</taxon>
    </lineage>
</organism>
<dbReference type="InterPro" id="IPR001917">
    <property type="entry name" value="Aminotrans_II_pyridoxalP_BS"/>
</dbReference>
<evidence type="ECO:0000256" key="7">
    <source>
        <dbReference type="ARBA" id="ARBA00022898"/>
    </source>
</evidence>
<feature type="modified residue" description="N6-(pyridoxal phosphate)lysine" evidence="9">
    <location>
        <position position="210"/>
    </location>
</feature>
<evidence type="ECO:0000256" key="8">
    <source>
        <dbReference type="ARBA" id="ARBA00047481"/>
    </source>
</evidence>
<dbReference type="Gene3D" id="3.90.1150.10">
    <property type="entry name" value="Aspartate Aminotransferase, domain 1"/>
    <property type="match status" value="1"/>
</dbReference>
<dbReference type="Proteomes" id="UP000019760">
    <property type="component" value="Unassembled WGS sequence"/>
</dbReference>
<reference evidence="12" key="1">
    <citation type="journal article" date="2014" name="FEMS Microbiol. Lett.">
        <title>Draft Genomic DNA Sequence of the Facultatively Methylotrophic Bacterium Acidomonas methanolica type strain MB58.</title>
        <authorList>
            <person name="Higashiura N."/>
            <person name="Hadano H."/>
            <person name="Hirakawa H."/>
            <person name="Matsutani M."/>
            <person name="Takabe S."/>
            <person name="Matsushita K."/>
            <person name="Azuma Y."/>
        </authorList>
    </citation>
    <scope>NUCLEOTIDE SEQUENCE [LARGE SCALE GENOMIC DNA]</scope>
    <source>
        <strain evidence="12">MB58</strain>
    </source>
</reference>
<dbReference type="RefSeq" id="WP_042055436.1">
    <property type="nucleotide sequence ID" value="NZ_BAND01000005.1"/>
</dbReference>
<evidence type="ECO:0000256" key="9">
    <source>
        <dbReference type="HAMAP-Rule" id="MF_01023"/>
    </source>
</evidence>
<name>A0A023D1W4_ACIMT</name>
<keyword evidence="9" id="KW-0368">Histidine biosynthesis</keyword>
<dbReference type="PROSITE" id="PS00599">
    <property type="entry name" value="AA_TRANSFER_CLASS_2"/>
    <property type="match status" value="1"/>
</dbReference>
<keyword evidence="9" id="KW-0028">Amino-acid biosynthesis</keyword>
<evidence type="ECO:0000256" key="6">
    <source>
        <dbReference type="ARBA" id="ARBA00022679"/>
    </source>
</evidence>
<keyword evidence="12" id="KW-1185">Reference proteome</keyword>
<dbReference type="UniPathway" id="UPA00031">
    <property type="reaction ID" value="UER00012"/>
</dbReference>
<dbReference type="PANTHER" id="PTHR43643:SF3">
    <property type="entry name" value="HISTIDINOL-PHOSPHATE AMINOTRANSFERASE"/>
    <property type="match status" value="1"/>
</dbReference>
<comment type="pathway">
    <text evidence="2 9">Amino-acid biosynthesis; L-histidine biosynthesis; L-histidine from 5-phospho-alpha-D-ribose 1-diphosphate: step 7/9.</text>
</comment>
<dbReference type="Pfam" id="PF00155">
    <property type="entry name" value="Aminotran_1_2"/>
    <property type="match status" value="1"/>
</dbReference>
<dbReference type="HAMAP" id="MF_01023">
    <property type="entry name" value="HisC_aminotrans_2"/>
    <property type="match status" value="1"/>
</dbReference>
<dbReference type="PANTHER" id="PTHR43643">
    <property type="entry name" value="HISTIDINOL-PHOSPHATE AMINOTRANSFERASE 2"/>
    <property type="match status" value="1"/>
</dbReference>
<comment type="catalytic activity">
    <reaction evidence="8 9">
        <text>L-histidinol phosphate + 2-oxoglutarate = 3-(imidazol-4-yl)-2-oxopropyl phosphate + L-glutamate</text>
        <dbReference type="Rhea" id="RHEA:23744"/>
        <dbReference type="ChEBI" id="CHEBI:16810"/>
        <dbReference type="ChEBI" id="CHEBI:29985"/>
        <dbReference type="ChEBI" id="CHEBI:57766"/>
        <dbReference type="ChEBI" id="CHEBI:57980"/>
        <dbReference type="EC" id="2.6.1.9"/>
    </reaction>
</comment>
<dbReference type="InterPro" id="IPR050106">
    <property type="entry name" value="HistidinolP_aminotransfase"/>
</dbReference>